<dbReference type="EMBL" id="CACRTG010000046">
    <property type="protein sequence ID" value="VYT37926.1"/>
    <property type="molecule type" value="Genomic_DNA"/>
</dbReference>
<organism evidence="2">
    <name type="scientific">[Clostridium] nexile</name>
    <dbReference type="NCBI Taxonomy" id="29361"/>
    <lineage>
        <taxon>Bacteria</taxon>
        <taxon>Bacillati</taxon>
        <taxon>Bacillota</taxon>
        <taxon>Clostridia</taxon>
        <taxon>Lachnospirales</taxon>
        <taxon>Lachnospiraceae</taxon>
        <taxon>Tyzzerella</taxon>
    </lineage>
</organism>
<protein>
    <submittedName>
        <fullName evidence="2">Uncharacterized protein</fullName>
    </submittedName>
</protein>
<evidence type="ECO:0000313" key="2">
    <source>
        <dbReference type="EMBL" id="VYT37926.1"/>
    </source>
</evidence>
<proteinExistence type="predicted"/>
<name>A0A6N2WFF5_9FIRM</name>
<dbReference type="AlphaFoldDB" id="A0A6N2WFF5"/>
<reference evidence="2" key="1">
    <citation type="submission" date="2019-11" db="EMBL/GenBank/DDBJ databases">
        <authorList>
            <person name="Feng L."/>
        </authorList>
    </citation>
    <scope>NUCLEOTIDE SEQUENCE</scope>
    <source>
        <strain evidence="2">CnexileLFYP112</strain>
    </source>
</reference>
<sequence length="250" mass="29072">MLSIKKEEWKKLYPIKKVIILFLWLFLILIIYASLLAIVRDHEIKAIFVTALATVGAIKTYHPVKNYVLTPYHCMPFFNCLFSKKELEKLLDGEEFKQMSGDIKYAIDTPLLKESENWLCIDGRFVSKKMAIIARAWVAASLNNRDTTSVKIFYMTGDYIEIKTGSSWPVKRIEAFNHLLWGKYNIVPAKVFSRNYATLTNAFKKVSENIKQKQGLDEKGLIYYFLETDSELKEVFWSEIPGFKKPENTK</sequence>
<feature type="transmembrane region" description="Helical" evidence="1">
    <location>
        <begin position="21"/>
        <end position="39"/>
    </location>
</feature>
<keyword evidence="1" id="KW-0472">Membrane</keyword>
<gene>
    <name evidence="2" type="ORF">CNLFYP112_00715</name>
</gene>
<accession>A0A6N2WFF5</accession>
<keyword evidence="1" id="KW-0812">Transmembrane</keyword>
<evidence type="ECO:0000256" key="1">
    <source>
        <dbReference type="SAM" id="Phobius"/>
    </source>
</evidence>
<keyword evidence="1" id="KW-1133">Transmembrane helix</keyword>